<dbReference type="PANTHER" id="PTHR43798">
    <property type="entry name" value="MONOACYLGLYCEROL LIPASE"/>
    <property type="match status" value="1"/>
</dbReference>
<dbReference type="AlphaFoldDB" id="A0A6J6CVU9"/>
<dbReference type="GO" id="GO:0016020">
    <property type="term" value="C:membrane"/>
    <property type="evidence" value="ECO:0007669"/>
    <property type="project" value="TreeGrafter"/>
</dbReference>
<dbReference type="Pfam" id="PF00561">
    <property type="entry name" value="Abhydrolase_1"/>
    <property type="match status" value="1"/>
</dbReference>
<dbReference type="InterPro" id="IPR050266">
    <property type="entry name" value="AB_hydrolase_sf"/>
</dbReference>
<dbReference type="PRINTS" id="PR00412">
    <property type="entry name" value="EPOXHYDRLASE"/>
</dbReference>
<evidence type="ECO:0000313" key="2">
    <source>
        <dbReference type="EMBL" id="CAB4554549.1"/>
    </source>
</evidence>
<dbReference type="Gene3D" id="3.40.50.1820">
    <property type="entry name" value="alpha/beta hydrolase"/>
    <property type="match status" value="1"/>
</dbReference>
<dbReference type="EMBL" id="CAEZSX010000067">
    <property type="protein sequence ID" value="CAB4554549.1"/>
    <property type="molecule type" value="Genomic_DNA"/>
</dbReference>
<protein>
    <submittedName>
        <fullName evidence="2">Unannotated protein</fullName>
    </submittedName>
</protein>
<dbReference type="GO" id="GO:0003824">
    <property type="term" value="F:catalytic activity"/>
    <property type="evidence" value="ECO:0007669"/>
    <property type="project" value="InterPro"/>
</dbReference>
<evidence type="ECO:0000259" key="1">
    <source>
        <dbReference type="Pfam" id="PF00561"/>
    </source>
</evidence>
<sequence>MLSAELQIKARDIGLRKAVVLSGIECIYYEYPSSEKSNKTIVMVHGYRGNHHGLEAIAGGLGNYRVIIPDLPGFGESPQLSSRHSLDAYAHWLQLLIDELNLTGQVILVGHSFGTLVVGTYATRNECKAIVLINPVSAPALSGPRGFLTRITSAFYHLSTSLPESVGSWLLRSPIAVMVMSTVMAKSKNGKLRKWIHQQHLENFSDFSSVAVAREAYDASISADLSMLSPSIPAPVLIIAATLDDITDIDTQRRVALKYPNATLVEIEHVGHLVHYEAPSEAASHIASFIESVK</sequence>
<dbReference type="PRINTS" id="PR00111">
    <property type="entry name" value="ABHYDROLASE"/>
</dbReference>
<organism evidence="2">
    <name type="scientific">freshwater metagenome</name>
    <dbReference type="NCBI Taxonomy" id="449393"/>
    <lineage>
        <taxon>unclassified sequences</taxon>
        <taxon>metagenomes</taxon>
        <taxon>ecological metagenomes</taxon>
    </lineage>
</organism>
<feature type="domain" description="AB hydrolase-1" evidence="1">
    <location>
        <begin position="40"/>
        <end position="279"/>
    </location>
</feature>
<accession>A0A6J6CVU9</accession>
<reference evidence="2" key="1">
    <citation type="submission" date="2020-05" db="EMBL/GenBank/DDBJ databases">
        <authorList>
            <person name="Chiriac C."/>
            <person name="Salcher M."/>
            <person name="Ghai R."/>
            <person name="Kavagutti S V."/>
        </authorList>
    </citation>
    <scope>NUCLEOTIDE SEQUENCE</scope>
</reference>
<dbReference type="PANTHER" id="PTHR43798:SF33">
    <property type="entry name" value="HYDROLASE, PUTATIVE (AFU_ORTHOLOGUE AFUA_2G14860)-RELATED"/>
    <property type="match status" value="1"/>
</dbReference>
<proteinExistence type="predicted"/>
<dbReference type="InterPro" id="IPR000639">
    <property type="entry name" value="Epox_hydrolase-like"/>
</dbReference>
<dbReference type="InterPro" id="IPR029058">
    <property type="entry name" value="AB_hydrolase_fold"/>
</dbReference>
<dbReference type="SUPFAM" id="SSF53474">
    <property type="entry name" value="alpha/beta-Hydrolases"/>
    <property type="match status" value="1"/>
</dbReference>
<name>A0A6J6CVU9_9ZZZZ</name>
<dbReference type="InterPro" id="IPR000073">
    <property type="entry name" value="AB_hydrolase_1"/>
</dbReference>
<gene>
    <name evidence="2" type="ORF">UFOPK1537_00533</name>
</gene>